<dbReference type="Pfam" id="PF04261">
    <property type="entry name" value="Dyp_perox_N"/>
    <property type="match status" value="1"/>
</dbReference>
<keyword evidence="5" id="KW-0408">Iron</keyword>
<dbReference type="Proteomes" id="UP001157109">
    <property type="component" value="Unassembled WGS sequence"/>
</dbReference>
<dbReference type="InterPro" id="IPR006314">
    <property type="entry name" value="Dyp_peroxidase"/>
</dbReference>
<dbReference type="PANTHER" id="PTHR30521">
    <property type="entry name" value="DEFERROCHELATASE/PEROXIDASE"/>
    <property type="match status" value="1"/>
</dbReference>
<dbReference type="PROSITE" id="PS51404">
    <property type="entry name" value="DYP_PEROXIDASE"/>
    <property type="match status" value="1"/>
</dbReference>
<gene>
    <name evidence="9" type="ORF">GCM10025862_16720</name>
</gene>
<name>A0ABQ6HMQ7_9MICO</name>
<dbReference type="InterPro" id="IPR048327">
    <property type="entry name" value="Dyp_perox_N"/>
</dbReference>
<protein>
    <recommendedName>
        <fullName evidence="11">Dyp-type peroxidase</fullName>
    </recommendedName>
</protein>
<evidence type="ECO:0000256" key="2">
    <source>
        <dbReference type="ARBA" id="ARBA00022559"/>
    </source>
</evidence>
<evidence type="ECO:0008006" key="11">
    <source>
        <dbReference type="Google" id="ProtNLM"/>
    </source>
</evidence>
<feature type="domain" description="Dyp-type peroxidase N-terminal" evidence="7">
    <location>
        <begin position="4"/>
        <end position="89"/>
    </location>
</feature>
<dbReference type="NCBIfam" id="TIGR01413">
    <property type="entry name" value="Dyp_perox_fam"/>
    <property type="match status" value="1"/>
</dbReference>
<keyword evidence="4" id="KW-0560">Oxidoreductase</keyword>
<keyword evidence="10" id="KW-1185">Reference proteome</keyword>
<dbReference type="InterPro" id="IPR011008">
    <property type="entry name" value="Dimeric_a/b-barrel"/>
</dbReference>
<evidence type="ECO:0000256" key="5">
    <source>
        <dbReference type="ARBA" id="ARBA00023004"/>
    </source>
</evidence>
<dbReference type="PANTHER" id="PTHR30521:SF0">
    <property type="entry name" value="DYP-TYPE PEROXIDASE FAMILY PROTEIN"/>
    <property type="match status" value="1"/>
</dbReference>
<feature type="domain" description="Dyp-type peroxidase C-terminal" evidence="8">
    <location>
        <begin position="93"/>
        <end position="217"/>
    </location>
</feature>
<proteinExistence type="inferred from homology"/>
<keyword evidence="3" id="KW-0479">Metal-binding</keyword>
<sequence length="245" mass="26738">MSFRLPADNLICVVGIGARLWDRMYDLPRPKGLHPLEPIVGATQTAVSTPGDLLLHLRAEHVDMCFELARQIVLSLEGHVKVVDEVHGFMFFDDRDLLGFVDGSENPEGRRAVDTVTIGDEDPAYAGGSYVIVQRYQHDLGAWGALSVEDQEKAIGRSKLENIEMPDDVKPSNSHVALNTIHDADGNQLQIVRDNLPFGSIGDDDFGTYFIGYAKDPPSPSRCCATCSSVCRRVTTTGSSTSPPP</sequence>
<accession>A0ABQ6HMQ7</accession>
<evidence type="ECO:0000259" key="8">
    <source>
        <dbReference type="Pfam" id="PF20628"/>
    </source>
</evidence>
<evidence type="ECO:0000256" key="6">
    <source>
        <dbReference type="ARBA" id="ARBA00025737"/>
    </source>
</evidence>
<evidence type="ECO:0000313" key="9">
    <source>
        <dbReference type="EMBL" id="GMA19651.1"/>
    </source>
</evidence>
<reference evidence="10" key="1">
    <citation type="journal article" date="2019" name="Int. J. Syst. Evol. Microbiol.">
        <title>The Global Catalogue of Microorganisms (GCM) 10K type strain sequencing project: providing services to taxonomists for standard genome sequencing and annotation.</title>
        <authorList>
            <consortium name="The Broad Institute Genomics Platform"/>
            <consortium name="The Broad Institute Genome Sequencing Center for Infectious Disease"/>
            <person name="Wu L."/>
            <person name="Ma J."/>
        </authorList>
    </citation>
    <scope>NUCLEOTIDE SEQUENCE [LARGE SCALE GENOMIC DNA]</scope>
    <source>
        <strain evidence="10">NBRC 105830</strain>
    </source>
</reference>
<comment type="caution">
    <text evidence="9">The sequence shown here is derived from an EMBL/GenBank/DDBJ whole genome shotgun (WGS) entry which is preliminary data.</text>
</comment>
<dbReference type="Pfam" id="PF20628">
    <property type="entry name" value="Dyp_perox_C"/>
    <property type="match status" value="1"/>
</dbReference>
<keyword evidence="2" id="KW-0575">Peroxidase</keyword>
<evidence type="ECO:0000259" key="7">
    <source>
        <dbReference type="Pfam" id="PF04261"/>
    </source>
</evidence>
<comment type="similarity">
    <text evidence="6">Belongs to the DyP-type peroxidase family.</text>
</comment>
<dbReference type="SUPFAM" id="SSF54909">
    <property type="entry name" value="Dimeric alpha+beta barrel"/>
    <property type="match status" value="1"/>
</dbReference>
<evidence type="ECO:0000256" key="1">
    <source>
        <dbReference type="ARBA" id="ARBA00001970"/>
    </source>
</evidence>
<dbReference type="EMBL" id="BSUJ01000001">
    <property type="protein sequence ID" value="GMA19651.1"/>
    <property type="molecule type" value="Genomic_DNA"/>
</dbReference>
<comment type="cofactor">
    <cofactor evidence="1">
        <name>heme b</name>
        <dbReference type="ChEBI" id="CHEBI:60344"/>
    </cofactor>
</comment>
<organism evidence="9 10">
    <name type="scientific">Arsenicicoccus piscis</name>
    <dbReference type="NCBI Taxonomy" id="673954"/>
    <lineage>
        <taxon>Bacteria</taxon>
        <taxon>Bacillati</taxon>
        <taxon>Actinomycetota</taxon>
        <taxon>Actinomycetes</taxon>
        <taxon>Micrococcales</taxon>
        <taxon>Intrasporangiaceae</taxon>
        <taxon>Arsenicicoccus</taxon>
    </lineage>
</organism>
<evidence type="ECO:0000256" key="4">
    <source>
        <dbReference type="ARBA" id="ARBA00023002"/>
    </source>
</evidence>
<evidence type="ECO:0000313" key="10">
    <source>
        <dbReference type="Proteomes" id="UP001157109"/>
    </source>
</evidence>
<dbReference type="InterPro" id="IPR048328">
    <property type="entry name" value="Dyp_perox_C"/>
</dbReference>
<evidence type="ECO:0000256" key="3">
    <source>
        <dbReference type="ARBA" id="ARBA00022723"/>
    </source>
</evidence>